<comment type="caution">
    <text evidence="1">The sequence shown here is derived from an EMBL/GenBank/DDBJ whole genome shotgun (WGS) entry which is preliminary data.</text>
</comment>
<proteinExistence type="predicted"/>
<keyword evidence="2" id="KW-1185">Reference proteome</keyword>
<dbReference type="EMBL" id="JADOTZ010000001">
    <property type="protein sequence ID" value="MBG6083251.1"/>
    <property type="molecule type" value="Genomic_DNA"/>
</dbReference>
<protein>
    <submittedName>
        <fullName evidence="1">Uncharacterized protein</fullName>
    </submittedName>
</protein>
<reference evidence="1" key="1">
    <citation type="submission" date="2020-11" db="EMBL/GenBank/DDBJ databases">
        <title>Sequencing the genomes of 1000 actinobacteria strains.</title>
        <authorList>
            <person name="Klenk H.-P."/>
        </authorList>
    </citation>
    <scope>NUCLEOTIDE SEQUENCE</scope>
    <source>
        <strain evidence="1">DSM 26152</strain>
    </source>
</reference>
<gene>
    <name evidence="1" type="ORF">IW252_000018</name>
</gene>
<dbReference type="Proteomes" id="UP000625033">
    <property type="component" value="Unassembled WGS sequence"/>
</dbReference>
<dbReference type="RefSeq" id="WP_196834710.1">
    <property type="nucleotide sequence ID" value="NZ_JADOTZ010000001.1"/>
</dbReference>
<accession>A0A931D991</accession>
<organism evidence="1 2">
    <name type="scientific">Zhihengliuella flava</name>
    <dbReference type="NCBI Taxonomy" id="1285193"/>
    <lineage>
        <taxon>Bacteria</taxon>
        <taxon>Bacillati</taxon>
        <taxon>Actinomycetota</taxon>
        <taxon>Actinomycetes</taxon>
        <taxon>Micrococcales</taxon>
        <taxon>Micrococcaceae</taxon>
        <taxon>Zhihengliuella</taxon>
    </lineage>
</organism>
<name>A0A931D991_9MICC</name>
<evidence type="ECO:0000313" key="2">
    <source>
        <dbReference type="Proteomes" id="UP000625033"/>
    </source>
</evidence>
<evidence type="ECO:0000313" key="1">
    <source>
        <dbReference type="EMBL" id="MBG6083251.1"/>
    </source>
</evidence>
<sequence length="130" mass="14276">MPTALEMAHPLLGRAVMAILDCRRGRDVVVIVGNDQQLRTASRALAQALDETHDAPVTIARDGGEGDGAFAIIKAQGAGQIRVLANMRHKALQGLILDRVYLPSTRWRPDTSRLFAPNFATRRESMLLVY</sequence>
<dbReference type="AlphaFoldDB" id="A0A931D991"/>